<feature type="domain" description="Glycosyltransferase 2-like" evidence="1">
    <location>
        <begin position="35"/>
        <end position="169"/>
    </location>
</feature>
<dbReference type="InterPro" id="IPR029044">
    <property type="entry name" value="Nucleotide-diphossugar_trans"/>
</dbReference>
<dbReference type="STRING" id="156889.Mmc1_0107"/>
<keyword evidence="3" id="KW-1185">Reference proteome</keyword>
<dbReference type="SUPFAM" id="SSF53448">
    <property type="entry name" value="Nucleotide-diphospho-sugar transferases"/>
    <property type="match status" value="1"/>
</dbReference>
<sequence length="237" mass="26776">MNATPTITLCLLTFNELEGCRHDLPHLPLDHFDAVYALDGGSRDGTDTFLREQGITVHTQQKAGYNAAYLEAFAHCQTDVLVLFHPKGCIDPQSVLNFKPLFQAGNDLVIASRLGPGAHNEEDEQLLKPRKWFVQGISILAALLWRRDRGPHLWDVLHGMRGMRVAAFHAIAPRDHGLSIDLEMVVRSYRLKLKRAAFPVHERTRLAGQTHFKALPTGWKLLKYMASELCRPKTEPR</sequence>
<dbReference type="InterPro" id="IPR050256">
    <property type="entry name" value="Glycosyltransferase_2"/>
</dbReference>
<evidence type="ECO:0000313" key="3">
    <source>
        <dbReference type="Proteomes" id="UP000002586"/>
    </source>
</evidence>
<evidence type="ECO:0000259" key="1">
    <source>
        <dbReference type="Pfam" id="PF00535"/>
    </source>
</evidence>
<dbReference type="KEGG" id="mgm:Mmc1_0107"/>
<dbReference type="OrthoDB" id="9794124at2"/>
<name>A0L3U3_MAGMM</name>
<dbReference type="AlphaFoldDB" id="A0L3U3"/>
<proteinExistence type="predicted"/>
<organism evidence="2 3">
    <name type="scientific">Magnetococcus marinus (strain ATCC BAA-1437 / JCM 17883 / MC-1)</name>
    <dbReference type="NCBI Taxonomy" id="156889"/>
    <lineage>
        <taxon>Bacteria</taxon>
        <taxon>Pseudomonadati</taxon>
        <taxon>Pseudomonadota</taxon>
        <taxon>Magnetococcia</taxon>
        <taxon>Magnetococcales</taxon>
        <taxon>Magnetococcaceae</taxon>
        <taxon>Magnetococcus</taxon>
    </lineage>
</organism>
<reference evidence="3" key="1">
    <citation type="journal article" date="2009" name="Appl. Environ. Microbiol.">
        <title>Complete genome sequence of the chemolithoautotrophic marine magnetotactic coccus strain MC-1.</title>
        <authorList>
            <person name="Schubbe S."/>
            <person name="Williams T.J."/>
            <person name="Xie G."/>
            <person name="Kiss H.E."/>
            <person name="Brettin T.S."/>
            <person name="Martinez D."/>
            <person name="Ross C.A."/>
            <person name="Schuler D."/>
            <person name="Cox B.L."/>
            <person name="Nealson K.H."/>
            <person name="Bazylinski D.A."/>
        </authorList>
    </citation>
    <scope>NUCLEOTIDE SEQUENCE [LARGE SCALE GENOMIC DNA]</scope>
    <source>
        <strain evidence="3">ATCC BAA-1437 / JCM 17883 / MC-1</strain>
    </source>
</reference>
<dbReference type="Gene3D" id="3.90.550.10">
    <property type="entry name" value="Spore Coat Polysaccharide Biosynthesis Protein SpsA, Chain A"/>
    <property type="match status" value="1"/>
</dbReference>
<dbReference type="HOGENOM" id="CLU_1169550_0_0_5"/>
<dbReference type="EMBL" id="CP000471">
    <property type="protein sequence ID" value="ABK42636.1"/>
    <property type="molecule type" value="Genomic_DNA"/>
</dbReference>
<gene>
    <name evidence="2" type="ordered locus">Mmc1_0107</name>
</gene>
<dbReference type="Proteomes" id="UP000002586">
    <property type="component" value="Chromosome"/>
</dbReference>
<accession>A0L3U3</accession>
<dbReference type="CAZy" id="GT2">
    <property type="family name" value="Glycosyltransferase Family 2"/>
</dbReference>
<dbReference type="Pfam" id="PF00535">
    <property type="entry name" value="Glycos_transf_2"/>
    <property type="match status" value="1"/>
</dbReference>
<reference evidence="2 3" key="2">
    <citation type="journal article" date="2012" name="Int. J. Syst. Evol. Microbiol.">
        <title>Magnetococcus marinus gen. nov., sp. nov., a marine, magnetotactic bacterium that represents a novel lineage (Magnetococcaceae fam. nov.; Magnetococcales ord. nov.) at the base of the Alphaproteobacteria.</title>
        <authorList>
            <person name="Bazylinski D.A."/>
            <person name="Williams T.J."/>
            <person name="Lefevre C.T."/>
            <person name="Berg R.J."/>
            <person name="Zhang C.L."/>
            <person name="Bowser S.S."/>
            <person name="Dean A.J."/>
            <person name="Beveridge T.J."/>
        </authorList>
    </citation>
    <scope>NUCLEOTIDE SEQUENCE [LARGE SCALE GENOMIC DNA]</scope>
    <source>
        <strain evidence="3">ATCC BAA-1437 / JCM 17883 / MC-1</strain>
    </source>
</reference>
<dbReference type="eggNOG" id="COG1216">
    <property type="taxonomic scope" value="Bacteria"/>
</dbReference>
<protein>
    <recommendedName>
        <fullName evidence="1">Glycosyltransferase 2-like domain-containing protein</fullName>
    </recommendedName>
</protein>
<dbReference type="PANTHER" id="PTHR48090">
    <property type="entry name" value="UNDECAPRENYL-PHOSPHATE 4-DEOXY-4-FORMAMIDO-L-ARABINOSE TRANSFERASE-RELATED"/>
    <property type="match status" value="1"/>
</dbReference>
<dbReference type="RefSeq" id="WP_011711809.1">
    <property type="nucleotide sequence ID" value="NC_008576.1"/>
</dbReference>
<dbReference type="PANTHER" id="PTHR48090:SF7">
    <property type="entry name" value="RFBJ PROTEIN"/>
    <property type="match status" value="1"/>
</dbReference>
<evidence type="ECO:0000313" key="2">
    <source>
        <dbReference type="EMBL" id="ABK42636.1"/>
    </source>
</evidence>
<dbReference type="InterPro" id="IPR001173">
    <property type="entry name" value="Glyco_trans_2-like"/>
</dbReference>